<dbReference type="RefSeq" id="WP_089234088.1">
    <property type="nucleotide sequence ID" value="NZ_FZOY01000006.1"/>
</dbReference>
<keyword evidence="3" id="KW-1185">Reference proteome</keyword>
<gene>
    <name evidence="2" type="ORF">SAMN05421757_106145</name>
</gene>
<evidence type="ECO:0000313" key="2">
    <source>
        <dbReference type="EMBL" id="SNT10951.1"/>
    </source>
</evidence>
<evidence type="ECO:0000313" key="3">
    <source>
        <dbReference type="Proteomes" id="UP000198426"/>
    </source>
</evidence>
<keyword evidence="1" id="KW-0472">Membrane</keyword>
<evidence type="ECO:0000256" key="1">
    <source>
        <dbReference type="SAM" id="Phobius"/>
    </source>
</evidence>
<feature type="transmembrane region" description="Helical" evidence="1">
    <location>
        <begin position="32"/>
        <end position="51"/>
    </location>
</feature>
<dbReference type="AlphaFoldDB" id="A0A239JYQ2"/>
<keyword evidence="1" id="KW-0812">Transmembrane</keyword>
<proteinExistence type="predicted"/>
<reference evidence="2 3" key="1">
    <citation type="submission" date="2017-06" db="EMBL/GenBank/DDBJ databases">
        <authorList>
            <person name="Kim H.J."/>
            <person name="Triplett B.A."/>
        </authorList>
    </citation>
    <scope>NUCLEOTIDE SEQUENCE [LARGE SCALE GENOMIC DNA]</scope>
    <source>
        <strain evidence="2 3">DSM 29339</strain>
    </source>
</reference>
<keyword evidence="1" id="KW-1133">Transmembrane helix</keyword>
<organism evidence="2 3">
    <name type="scientific">Tropicimonas sediminicola</name>
    <dbReference type="NCBI Taxonomy" id="1031541"/>
    <lineage>
        <taxon>Bacteria</taxon>
        <taxon>Pseudomonadati</taxon>
        <taxon>Pseudomonadota</taxon>
        <taxon>Alphaproteobacteria</taxon>
        <taxon>Rhodobacterales</taxon>
        <taxon>Roseobacteraceae</taxon>
        <taxon>Tropicimonas</taxon>
    </lineage>
</organism>
<protein>
    <submittedName>
        <fullName evidence="2">Uncharacterized protein</fullName>
    </submittedName>
</protein>
<dbReference type="Proteomes" id="UP000198426">
    <property type="component" value="Unassembled WGS sequence"/>
</dbReference>
<name>A0A239JYQ2_9RHOB</name>
<sequence length="60" mass="6467">MPPRHFFTLIALVLLAAALTVALLFTGAGQAPAMLGIAAIVALALRLALWLRQRRDDSLR</sequence>
<accession>A0A239JYQ2</accession>
<dbReference type="EMBL" id="FZOY01000006">
    <property type="protein sequence ID" value="SNT10951.1"/>
    <property type="molecule type" value="Genomic_DNA"/>
</dbReference>